<dbReference type="NCBIfam" id="TIGR00254">
    <property type="entry name" value="GGDEF"/>
    <property type="match status" value="1"/>
</dbReference>
<dbReference type="PANTHER" id="PTHR45138:SF9">
    <property type="entry name" value="DIGUANYLATE CYCLASE DGCM-RELATED"/>
    <property type="match status" value="1"/>
</dbReference>
<dbReference type="Pfam" id="PF07696">
    <property type="entry name" value="7TMR-DISMED2"/>
    <property type="match status" value="1"/>
</dbReference>
<dbReference type="CDD" id="cd01949">
    <property type="entry name" value="GGDEF"/>
    <property type="match status" value="1"/>
</dbReference>
<dbReference type="Proteomes" id="UP000256829">
    <property type="component" value="Unassembled WGS sequence"/>
</dbReference>
<comment type="cofactor">
    <cofactor evidence="1">
        <name>Mg(2+)</name>
        <dbReference type="ChEBI" id="CHEBI:18420"/>
    </cofactor>
</comment>
<dbReference type="InterPro" id="IPR029787">
    <property type="entry name" value="Nucleotide_cyclase"/>
</dbReference>
<dbReference type="Gene3D" id="3.30.70.270">
    <property type="match status" value="1"/>
</dbReference>
<sequence>MLPDLARGPRRVMGKPFRRWWLAMMAAFGMLVATSASAQFFDVSRLDDDPVPLEVLSGRHQTDFASVEGQAIHETSRRPRWWRLTARQAVQPADSPNLVLRFPYLNRVEVWRPGDAIPLRRALVGADSDPEFSTRALVIPLPQGLATGESIYLRVTALSPTAMSVDVEPLAAVHRQDLRHVALRTFVLGTLVVLALLAVGFWVGIGERTYAYLSLTLAAQAFYLASVGGEVRAVPWLAELIGADPRVGRMFGLLGVVASNSFVALYLNLPERHPRFMRVLHGCNAALLVLLLANLGTVANWLPWVANSVFLVSAVTTFAASVVAAWERQREAYFMALSWAPMIVLVLLRLGELLGGWRNPEWMEYAFPIGLAMGGLVLTIGLTDHMHQMRRDRDHASRLATYDALTGALTRSAINERLEALAEAAHRGRRPLSVVFFDIDFFKRINDAHGHRVGDQTLRIVALRTRNRLRTYDLFGRYGGDEVLVVLPDTQLREALCVAENLRAAVNCRPLSIENRLFNTTLSLGVAELHYGETVEKLLERADAALYASKAAGRDRVTGYTASRLRTTAATPVSNTANSHGTSTVT</sequence>
<dbReference type="AlphaFoldDB" id="A0A3D8V809"/>
<accession>A0A3D8V809</accession>
<comment type="catalytic activity">
    <reaction evidence="3">
        <text>2 GTP = 3',3'-c-di-GMP + 2 diphosphate</text>
        <dbReference type="Rhea" id="RHEA:24898"/>
        <dbReference type="ChEBI" id="CHEBI:33019"/>
        <dbReference type="ChEBI" id="CHEBI:37565"/>
        <dbReference type="ChEBI" id="CHEBI:58805"/>
        <dbReference type="EC" id="2.7.7.65"/>
    </reaction>
</comment>
<reference evidence="4 5" key="1">
    <citation type="submission" date="2018-08" db="EMBL/GenBank/DDBJ databases">
        <title>Lysobacter soli KCTC 22011, whole genome shotgun sequence.</title>
        <authorList>
            <person name="Zhang X."/>
            <person name="Feng G."/>
            <person name="Zhu H."/>
        </authorList>
    </citation>
    <scope>NUCLEOTIDE SEQUENCE [LARGE SCALE GENOMIC DNA]</scope>
    <source>
        <strain evidence="4 5">KCTC 22011</strain>
    </source>
</reference>
<organism evidence="4 5">
    <name type="scientific">Lysobacter soli</name>
    <dbReference type="NCBI Taxonomy" id="453783"/>
    <lineage>
        <taxon>Bacteria</taxon>
        <taxon>Pseudomonadati</taxon>
        <taxon>Pseudomonadota</taxon>
        <taxon>Gammaproteobacteria</taxon>
        <taxon>Lysobacterales</taxon>
        <taxon>Lysobacteraceae</taxon>
        <taxon>Lysobacter</taxon>
    </lineage>
</organism>
<evidence type="ECO:0000256" key="3">
    <source>
        <dbReference type="ARBA" id="ARBA00034247"/>
    </source>
</evidence>
<dbReference type="OrthoDB" id="9803824at2"/>
<dbReference type="GO" id="GO:0005886">
    <property type="term" value="C:plasma membrane"/>
    <property type="evidence" value="ECO:0007669"/>
    <property type="project" value="TreeGrafter"/>
</dbReference>
<comment type="caution">
    <text evidence="4">The sequence shown here is derived from an EMBL/GenBank/DDBJ whole genome shotgun (WGS) entry which is preliminary data.</text>
</comment>
<keyword evidence="5" id="KW-1185">Reference proteome</keyword>
<evidence type="ECO:0000256" key="2">
    <source>
        <dbReference type="ARBA" id="ARBA00012528"/>
    </source>
</evidence>
<name>A0A3D8V809_9GAMM</name>
<dbReference type="PROSITE" id="PS50887">
    <property type="entry name" value="GGDEF"/>
    <property type="match status" value="1"/>
</dbReference>
<dbReference type="InterPro" id="IPR011623">
    <property type="entry name" value="7TMR_DISM_rcpt_extracell_dom1"/>
</dbReference>
<dbReference type="InterPro" id="IPR011622">
    <property type="entry name" value="7TMR_DISM_rcpt_extracell_dom2"/>
</dbReference>
<dbReference type="InterPro" id="IPR050469">
    <property type="entry name" value="Diguanylate_Cyclase"/>
</dbReference>
<dbReference type="EC" id="2.7.7.65" evidence="2"/>
<dbReference type="SUPFAM" id="SSF55073">
    <property type="entry name" value="Nucleotide cyclase"/>
    <property type="match status" value="1"/>
</dbReference>
<dbReference type="EMBL" id="QTJR01000017">
    <property type="protein sequence ID" value="RDY65526.1"/>
    <property type="molecule type" value="Genomic_DNA"/>
</dbReference>
<gene>
    <name evidence="4" type="ORF">DX912_16995</name>
</gene>
<dbReference type="PANTHER" id="PTHR45138">
    <property type="entry name" value="REGULATORY COMPONENTS OF SENSORY TRANSDUCTION SYSTEM"/>
    <property type="match status" value="1"/>
</dbReference>
<dbReference type="GO" id="GO:0052621">
    <property type="term" value="F:diguanylate cyclase activity"/>
    <property type="evidence" value="ECO:0007669"/>
    <property type="project" value="UniProtKB-EC"/>
</dbReference>
<dbReference type="SMART" id="SM00267">
    <property type="entry name" value="GGDEF"/>
    <property type="match status" value="1"/>
</dbReference>
<dbReference type="Pfam" id="PF00990">
    <property type="entry name" value="GGDEF"/>
    <property type="match status" value="1"/>
</dbReference>
<dbReference type="InterPro" id="IPR043128">
    <property type="entry name" value="Rev_trsase/Diguanyl_cyclase"/>
</dbReference>
<dbReference type="GO" id="GO:1902201">
    <property type="term" value="P:negative regulation of bacterial-type flagellum-dependent cell motility"/>
    <property type="evidence" value="ECO:0007669"/>
    <property type="project" value="TreeGrafter"/>
</dbReference>
<evidence type="ECO:0000313" key="5">
    <source>
        <dbReference type="Proteomes" id="UP000256829"/>
    </source>
</evidence>
<dbReference type="InterPro" id="IPR000160">
    <property type="entry name" value="GGDEF_dom"/>
</dbReference>
<dbReference type="FunFam" id="3.30.70.270:FF:000001">
    <property type="entry name" value="Diguanylate cyclase domain protein"/>
    <property type="match status" value="1"/>
</dbReference>
<dbReference type="GO" id="GO:0043709">
    <property type="term" value="P:cell adhesion involved in single-species biofilm formation"/>
    <property type="evidence" value="ECO:0007669"/>
    <property type="project" value="TreeGrafter"/>
</dbReference>
<proteinExistence type="predicted"/>
<protein>
    <recommendedName>
        <fullName evidence="2">diguanylate cyclase</fullName>
        <ecNumber evidence="2">2.7.7.65</ecNumber>
    </recommendedName>
</protein>
<dbReference type="Pfam" id="PF07695">
    <property type="entry name" value="7TMR-DISM_7TM"/>
    <property type="match status" value="1"/>
</dbReference>
<evidence type="ECO:0000313" key="4">
    <source>
        <dbReference type="EMBL" id="RDY65526.1"/>
    </source>
</evidence>
<evidence type="ECO:0000256" key="1">
    <source>
        <dbReference type="ARBA" id="ARBA00001946"/>
    </source>
</evidence>